<evidence type="ECO:0000313" key="2">
    <source>
        <dbReference type="EMBL" id="RVT94462.1"/>
    </source>
</evidence>
<dbReference type="InterPro" id="IPR003673">
    <property type="entry name" value="CoA-Trfase_fam_III"/>
</dbReference>
<dbReference type="InterPro" id="IPR044855">
    <property type="entry name" value="CoA-Trfase_III_dom3_sf"/>
</dbReference>
<protein>
    <submittedName>
        <fullName evidence="2">Carnitine dehydratase</fullName>
    </submittedName>
</protein>
<gene>
    <name evidence="2" type="ORF">EOD43_11685</name>
</gene>
<evidence type="ECO:0000256" key="1">
    <source>
        <dbReference type="SAM" id="MobiDB-lite"/>
    </source>
</evidence>
<dbReference type="Proteomes" id="UP000282971">
    <property type="component" value="Unassembled WGS sequence"/>
</dbReference>
<dbReference type="EMBL" id="SACN01000001">
    <property type="protein sequence ID" value="RVT94462.1"/>
    <property type="molecule type" value="Genomic_DNA"/>
</dbReference>
<dbReference type="PANTHER" id="PTHR48228">
    <property type="entry name" value="SUCCINYL-COA--D-CITRAMALATE COA-TRANSFERASE"/>
    <property type="match status" value="1"/>
</dbReference>
<comment type="caution">
    <text evidence="2">The sequence shown here is derived from an EMBL/GenBank/DDBJ whole genome shotgun (WGS) entry which is preliminary data.</text>
</comment>
<dbReference type="InterPro" id="IPR050509">
    <property type="entry name" value="CoA-transferase_III"/>
</dbReference>
<keyword evidence="3" id="KW-1185">Reference proteome</keyword>
<dbReference type="PANTHER" id="PTHR48228:SF5">
    <property type="entry name" value="ALPHA-METHYLACYL-COA RACEMASE"/>
    <property type="match status" value="1"/>
</dbReference>
<sequence>MYDLLKGLTVVEGAAFIAGPSCGLHFAQMGATVIRFDQIGGGPDSARWPIGPGGQSLYWEGLNKGKKSIAIDLSKPEGRELSQRIATSGDGLFVTNFPVQGFLSYEKLSALREDLVCLRVMGWADGTPAVDYTINASVGVPTMTGHPDDPRPVNHVLPAWDLYAGAMAAFNMLAAERDRRISGKGREIRLALSDLAAATMGNLGNVAEVMLGGADRPRSGNNLFGAFGRDFATSDGERVMLVAITPRQWTGLIKALGLADAIAALESELGVDFAKDEGARFNHRARVDALVEGAIGKLPLSACAEVFDGAGCTWSIYRTLQQSLAKEPRLFGENPIFSNVTHAGGASYPTPGAAARLPADERKPAAPSPKIGQDTDEVLATLLGLSSGEIGKLHDQGLVA</sequence>
<dbReference type="RefSeq" id="WP_127743988.1">
    <property type="nucleotide sequence ID" value="NZ_SACN01000001.1"/>
</dbReference>
<evidence type="ECO:0000313" key="3">
    <source>
        <dbReference type="Proteomes" id="UP000282971"/>
    </source>
</evidence>
<proteinExistence type="predicted"/>
<dbReference type="GO" id="GO:0003824">
    <property type="term" value="F:catalytic activity"/>
    <property type="evidence" value="ECO:0007669"/>
    <property type="project" value="InterPro"/>
</dbReference>
<dbReference type="SUPFAM" id="SSF89796">
    <property type="entry name" value="CoA-transferase family III (CaiB/BaiF)"/>
    <property type="match status" value="1"/>
</dbReference>
<dbReference type="AlphaFoldDB" id="A0A437MA06"/>
<accession>A0A437MA06</accession>
<dbReference type="Pfam" id="PF02515">
    <property type="entry name" value="CoA_transf_3"/>
    <property type="match status" value="1"/>
</dbReference>
<name>A0A437MA06_9SPHN</name>
<dbReference type="Gene3D" id="3.30.1540.10">
    <property type="entry name" value="formyl-coa transferase, domain 3"/>
    <property type="match status" value="1"/>
</dbReference>
<dbReference type="OrthoDB" id="9806585at2"/>
<organism evidence="2 3">
    <name type="scientific">Sphingomonas crocodyli</name>
    <dbReference type="NCBI Taxonomy" id="1979270"/>
    <lineage>
        <taxon>Bacteria</taxon>
        <taxon>Pseudomonadati</taxon>
        <taxon>Pseudomonadota</taxon>
        <taxon>Alphaproteobacteria</taxon>
        <taxon>Sphingomonadales</taxon>
        <taxon>Sphingomonadaceae</taxon>
        <taxon>Sphingomonas</taxon>
    </lineage>
</organism>
<dbReference type="InterPro" id="IPR023606">
    <property type="entry name" value="CoA-Trfase_III_dom_1_sf"/>
</dbReference>
<feature type="region of interest" description="Disordered" evidence="1">
    <location>
        <begin position="349"/>
        <end position="372"/>
    </location>
</feature>
<dbReference type="Gene3D" id="3.40.50.10540">
    <property type="entry name" value="Crotonobetainyl-coa:carnitine coa-transferase, domain 1"/>
    <property type="match status" value="1"/>
</dbReference>
<reference evidence="2 3" key="1">
    <citation type="submission" date="2019-01" db="EMBL/GenBank/DDBJ databases">
        <authorList>
            <person name="Chen W.-M."/>
        </authorList>
    </citation>
    <scope>NUCLEOTIDE SEQUENCE [LARGE SCALE GENOMIC DNA]</scope>
    <source>
        <strain evidence="2 3">CCP-7</strain>
    </source>
</reference>